<evidence type="ECO:0000256" key="1">
    <source>
        <dbReference type="ARBA" id="ARBA00009988"/>
    </source>
</evidence>
<comment type="function">
    <text evidence="5">Catalyzes the O-sulfation of tyrosine residues within acidic motifs of polypeptides, using 3'-phosphoadenylyl sulfate (PAPS) as cosubstrate.</text>
</comment>
<gene>
    <name evidence="6" type="ORF">OS493_007097</name>
</gene>
<dbReference type="SUPFAM" id="SSF52540">
    <property type="entry name" value="P-loop containing nucleoside triphosphate hydrolases"/>
    <property type="match status" value="1"/>
</dbReference>
<keyword evidence="7" id="KW-1185">Reference proteome</keyword>
<dbReference type="GO" id="GO:0005794">
    <property type="term" value="C:Golgi apparatus"/>
    <property type="evidence" value="ECO:0007669"/>
    <property type="project" value="UniProtKB-ARBA"/>
</dbReference>
<keyword evidence="3 5" id="KW-0808">Transferase</keyword>
<accession>A0A9W9ZIR0</accession>
<evidence type="ECO:0000313" key="6">
    <source>
        <dbReference type="EMBL" id="KAJ7380724.1"/>
    </source>
</evidence>
<reference evidence="6" key="1">
    <citation type="submission" date="2023-01" db="EMBL/GenBank/DDBJ databases">
        <title>Genome assembly of the deep-sea coral Lophelia pertusa.</title>
        <authorList>
            <person name="Herrera S."/>
            <person name="Cordes E."/>
        </authorList>
    </citation>
    <scope>NUCLEOTIDE SEQUENCE</scope>
    <source>
        <strain evidence="6">USNM1676648</strain>
        <tissue evidence="6">Polyp</tissue>
    </source>
</reference>
<name>A0A9W9ZIR0_9CNID</name>
<evidence type="ECO:0000256" key="3">
    <source>
        <dbReference type="ARBA" id="ARBA00022679"/>
    </source>
</evidence>
<evidence type="ECO:0000256" key="2">
    <source>
        <dbReference type="ARBA" id="ARBA00013262"/>
    </source>
</evidence>
<proteinExistence type="inferred from homology"/>
<sequence length="380" mass="44053">MMRIRLCNFKSLVVFFGIASLVLIARRSLHWKRLLLIKDWSTFYQERVTISSSHPPIQVRSCNPERLPESLTRLNKIYDDVKTFFMFIGYSQSIESLTGAILDAHPEILIPQVYDVIGNWKMYQHKSLQEAGQQKYMLFFDMHYLSTFQAVFRNHANKPSQFWLWTFNGGGVHYNFVPGAWQGTINGNVKVIGDTSGGVTSKKLTENRENFAVLDEIQNVVGIPVKFVHIIVNPFDVITSSVIGRLDSDIKINDTKALHDAAKNFFALVETNDRIRKLYGDAVLDILSDQLVFNPRETLKKICIFLDVTCYDSYLNTVEGFLNRHSTRTRDLVIWSKEDKDWVTEEMKKYSFLQSFSFDFEHVPSLNDKAYRKMRRSDVN</sequence>
<dbReference type="InterPro" id="IPR026634">
    <property type="entry name" value="TPST-like"/>
</dbReference>
<protein>
    <recommendedName>
        <fullName evidence="2 5">Protein-tyrosine sulfotransferase</fullName>
        <ecNumber evidence="2 5">2.8.2.20</ecNumber>
    </recommendedName>
</protein>
<dbReference type="Gene3D" id="3.40.50.300">
    <property type="entry name" value="P-loop containing nucleotide triphosphate hydrolases"/>
    <property type="match status" value="1"/>
</dbReference>
<evidence type="ECO:0000256" key="4">
    <source>
        <dbReference type="ARBA" id="ARBA00048460"/>
    </source>
</evidence>
<dbReference type="InterPro" id="IPR027417">
    <property type="entry name" value="P-loop_NTPase"/>
</dbReference>
<dbReference type="PANTHER" id="PTHR12788">
    <property type="entry name" value="PROTEIN-TYROSINE SULFOTRANSFERASE 2"/>
    <property type="match status" value="1"/>
</dbReference>
<dbReference type="GO" id="GO:0008476">
    <property type="term" value="F:protein-tyrosine sulfotransferase activity"/>
    <property type="evidence" value="ECO:0007669"/>
    <property type="project" value="UniProtKB-EC"/>
</dbReference>
<dbReference type="EC" id="2.8.2.20" evidence="2 5"/>
<comment type="catalytic activity">
    <reaction evidence="4 5">
        <text>L-tyrosyl-[protein] + 3'-phosphoadenylyl sulfate = O-sulfo-L-tyrosine-[protein] + adenosine 3',5'-bisphosphate + H(+)</text>
        <dbReference type="Rhea" id="RHEA:16801"/>
        <dbReference type="Rhea" id="RHEA-COMP:10136"/>
        <dbReference type="Rhea" id="RHEA-COMP:11688"/>
        <dbReference type="ChEBI" id="CHEBI:15378"/>
        <dbReference type="ChEBI" id="CHEBI:46858"/>
        <dbReference type="ChEBI" id="CHEBI:58339"/>
        <dbReference type="ChEBI" id="CHEBI:58343"/>
        <dbReference type="ChEBI" id="CHEBI:65286"/>
        <dbReference type="EC" id="2.8.2.20"/>
    </reaction>
</comment>
<organism evidence="6 7">
    <name type="scientific">Desmophyllum pertusum</name>
    <dbReference type="NCBI Taxonomy" id="174260"/>
    <lineage>
        <taxon>Eukaryota</taxon>
        <taxon>Metazoa</taxon>
        <taxon>Cnidaria</taxon>
        <taxon>Anthozoa</taxon>
        <taxon>Hexacorallia</taxon>
        <taxon>Scleractinia</taxon>
        <taxon>Caryophylliina</taxon>
        <taxon>Caryophylliidae</taxon>
        <taxon>Desmophyllum</taxon>
    </lineage>
</organism>
<dbReference type="PANTHER" id="PTHR12788:SF8">
    <property type="entry name" value="PROTEIN-TYROSINE SULFOTRANSFERASE"/>
    <property type="match status" value="1"/>
</dbReference>
<evidence type="ECO:0000313" key="7">
    <source>
        <dbReference type="Proteomes" id="UP001163046"/>
    </source>
</evidence>
<dbReference type="Proteomes" id="UP001163046">
    <property type="component" value="Unassembled WGS sequence"/>
</dbReference>
<dbReference type="AlphaFoldDB" id="A0A9W9ZIR0"/>
<comment type="similarity">
    <text evidence="1 5">Belongs to the protein sulfotransferase family.</text>
</comment>
<comment type="caution">
    <text evidence="6">The sequence shown here is derived from an EMBL/GenBank/DDBJ whole genome shotgun (WGS) entry which is preliminary data.</text>
</comment>
<evidence type="ECO:0000256" key="5">
    <source>
        <dbReference type="RuleBase" id="RU365018"/>
    </source>
</evidence>
<dbReference type="EMBL" id="MU826352">
    <property type="protein sequence ID" value="KAJ7380724.1"/>
    <property type="molecule type" value="Genomic_DNA"/>
</dbReference>
<dbReference type="OrthoDB" id="5973251at2759"/>